<dbReference type="NCBIfam" id="TIGR02757">
    <property type="entry name" value="TIGR02757 family protein"/>
    <property type="match status" value="1"/>
</dbReference>
<dbReference type="SUPFAM" id="SSF48150">
    <property type="entry name" value="DNA-glycosylase"/>
    <property type="match status" value="1"/>
</dbReference>
<sequence>MKQENKESIYNFLEYLYNFYNKKEYIYSDPIRFPHEIKGDTEFIAFTAASFAYGNMKAIQGFLYKYFENAGTTVADLNTDVNDILYYRFQTKEDVAAYSILMKRVYEKYGSLYELFKAAGAVSIANIDKGIILLRSYLDNITQGLNFLLPVPGKSASKRLYMFLRWMVRKDDVDFGFWSEFDKTSLYMPTDTHILRLAGNLGIIDKNEKGRKAVIKVTEFFRELNIEDPAKYDFSLTRLGIISGCQYSESSVCEKCFHKKVCLFY</sequence>
<reference evidence="1" key="2">
    <citation type="submission" date="2021-04" db="EMBL/GenBank/DDBJ databases">
        <authorList>
            <person name="Gilroy R."/>
        </authorList>
    </citation>
    <scope>NUCLEOTIDE SEQUENCE</scope>
    <source>
        <strain evidence="1">ChiW4-1371</strain>
    </source>
</reference>
<accession>A0A9D2KAP4</accession>
<dbReference type="Pfam" id="PF09674">
    <property type="entry name" value="DUF2400"/>
    <property type="match status" value="1"/>
</dbReference>
<name>A0A9D2KAP4_9BACT</name>
<organism evidence="1 2">
    <name type="scientific">Candidatus Mucispirillum faecigallinarum</name>
    <dbReference type="NCBI Taxonomy" id="2838699"/>
    <lineage>
        <taxon>Bacteria</taxon>
        <taxon>Pseudomonadati</taxon>
        <taxon>Deferribacterota</taxon>
        <taxon>Deferribacteres</taxon>
        <taxon>Deferribacterales</taxon>
        <taxon>Mucispirillaceae</taxon>
        <taxon>Mucispirillum</taxon>
    </lineage>
</organism>
<dbReference type="GO" id="GO:0003824">
    <property type="term" value="F:catalytic activity"/>
    <property type="evidence" value="ECO:0007669"/>
    <property type="project" value="InterPro"/>
</dbReference>
<proteinExistence type="predicted"/>
<dbReference type="InterPro" id="IPR014127">
    <property type="entry name" value="CHP02757"/>
</dbReference>
<dbReference type="GO" id="GO:0006281">
    <property type="term" value="P:DNA repair"/>
    <property type="evidence" value="ECO:0007669"/>
    <property type="project" value="InterPro"/>
</dbReference>
<reference evidence="1" key="1">
    <citation type="journal article" date="2021" name="PeerJ">
        <title>Extensive microbial diversity within the chicken gut microbiome revealed by metagenomics and culture.</title>
        <authorList>
            <person name="Gilroy R."/>
            <person name="Ravi A."/>
            <person name="Getino M."/>
            <person name="Pursley I."/>
            <person name="Horton D.L."/>
            <person name="Alikhan N.F."/>
            <person name="Baker D."/>
            <person name="Gharbi K."/>
            <person name="Hall N."/>
            <person name="Watson M."/>
            <person name="Adriaenssens E.M."/>
            <person name="Foster-Nyarko E."/>
            <person name="Jarju S."/>
            <person name="Secka A."/>
            <person name="Antonio M."/>
            <person name="Oren A."/>
            <person name="Chaudhuri R.R."/>
            <person name="La Ragione R."/>
            <person name="Hildebrand F."/>
            <person name="Pallen M.J."/>
        </authorList>
    </citation>
    <scope>NUCLEOTIDE SEQUENCE</scope>
    <source>
        <strain evidence="1">ChiW4-1371</strain>
    </source>
</reference>
<evidence type="ECO:0000313" key="2">
    <source>
        <dbReference type="Proteomes" id="UP000824176"/>
    </source>
</evidence>
<protein>
    <submittedName>
        <fullName evidence="1">TIGR02757 family protein</fullName>
    </submittedName>
</protein>
<dbReference type="Proteomes" id="UP000824176">
    <property type="component" value="Unassembled WGS sequence"/>
</dbReference>
<gene>
    <name evidence="1" type="ORF">H9804_03340</name>
</gene>
<comment type="caution">
    <text evidence="1">The sequence shown here is derived from an EMBL/GenBank/DDBJ whole genome shotgun (WGS) entry which is preliminary data.</text>
</comment>
<dbReference type="InterPro" id="IPR011257">
    <property type="entry name" value="DNA_glycosylase"/>
</dbReference>
<dbReference type="AlphaFoldDB" id="A0A9D2KAP4"/>
<evidence type="ECO:0000313" key="1">
    <source>
        <dbReference type="EMBL" id="HIZ88955.1"/>
    </source>
</evidence>
<dbReference type="EMBL" id="DXAQ01000049">
    <property type="protein sequence ID" value="HIZ88955.1"/>
    <property type="molecule type" value="Genomic_DNA"/>
</dbReference>